<feature type="region of interest" description="Disordered" evidence="1">
    <location>
        <begin position="1"/>
        <end position="140"/>
    </location>
</feature>
<sequence>MNPEAPPFEPPGAKDQPALPDMLVRFKNSFTPRDRRSSNGPGASPADKYPEDSPTRTRPPPRFSAMQRRFPEQQKLDVEDVQAFPSLGEAAKQSRHRRMTVRTSSAGPAMPDRSASPPGFEEQQEILSQERVSAVAETSSLTAEERVVMQAHASALCQRLLEQLTPTRASPGQQQGPGEQLSAVQERPSLQQQPTLHTAFQQRRAQQPMDMQHQRQLAEKQIREAEQEMAQRPRPQFVQESVADLVALQEQGRLTAHERQHVSPAPATGPGRNLTYDFGRLAASQQAQRQATLAQLHSVFMEPQPGAQGQAAERVVPTGLPGLGLPSQGHDTERASHATIPGLGHSERIFPATIPGLDHTERSISSAAFTGPGLLLRPQVQHDPGVLPPPHQGLRYHWPTERDPLTTSLNRAFLQGLPTQRDPLTGQALRPQAGASAYHNMGPYAPPPAGVNPDLQAYLAHAGIPSADPALSSHGDYDNPSVYAPVFPSTTDEDPTPWTKADYDTTPPLSPTLWNASTRDALTPDPRPLTEDQKTGLKYGVEVGALGVSRLGTSDRFTWLEGAWPQKSVPAPKPRVMGGADIFVGHPDDQPGAKKQERGDGRKKGTWTRDIPLKRPGGV</sequence>
<feature type="compositionally biased region" description="Polar residues" evidence="1">
    <location>
        <begin position="188"/>
        <end position="205"/>
    </location>
</feature>
<protein>
    <submittedName>
        <fullName evidence="2">Uncharacterized protein</fullName>
    </submittedName>
</protein>
<dbReference type="AlphaFoldDB" id="A0A6A5VGP0"/>
<dbReference type="EMBL" id="ML976686">
    <property type="protein sequence ID" value="KAF1972457.1"/>
    <property type="molecule type" value="Genomic_DNA"/>
</dbReference>
<dbReference type="OrthoDB" id="3788410at2759"/>
<organism evidence="2 3">
    <name type="scientific">Bimuria novae-zelandiae CBS 107.79</name>
    <dbReference type="NCBI Taxonomy" id="1447943"/>
    <lineage>
        <taxon>Eukaryota</taxon>
        <taxon>Fungi</taxon>
        <taxon>Dikarya</taxon>
        <taxon>Ascomycota</taxon>
        <taxon>Pezizomycotina</taxon>
        <taxon>Dothideomycetes</taxon>
        <taxon>Pleosporomycetidae</taxon>
        <taxon>Pleosporales</taxon>
        <taxon>Massarineae</taxon>
        <taxon>Didymosphaeriaceae</taxon>
        <taxon>Bimuria</taxon>
    </lineage>
</organism>
<feature type="compositionally biased region" description="Polar residues" evidence="1">
    <location>
        <begin position="125"/>
        <end position="140"/>
    </location>
</feature>
<name>A0A6A5VGP0_9PLEO</name>
<evidence type="ECO:0000256" key="1">
    <source>
        <dbReference type="SAM" id="MobiDB-lite"/>
    </source>
</evidence>
<evidence type="ECO:0000313" key="3">
    <source>
        <dbReference type="Proteomes" id="UP000800036"/>
    </source>
</evidence>
<feature type="region of interest" description="Disordered" evidence="1">
    <location>
        <begin position="162"/>
        <end position="219"/>
    </location>
</feature>
<feature type="compositionally biased region" description="Basic and acidic residues" evidence="1">
    <location>
        <begin position="69"/>
        <end position="78"/>
    </location>
</feature>
<evidence type="ECO:0000313" key="2">
    <source>
        <dbReference type="EMBL" id="KAF1972457.1"/>
    </source>
</evidence>
<reference evidence="2" key="1">
    <citation type="journal article" date="2020" name="Stud. Mycol.">
        <title>101 Dothideomycetes genomes: a test case for predicting lifestyles and emergence of pathogens.</title>
        <authorList>
            <person name="Haridas S."/>
            <person name="Albert R."/>
            <person name="Binder M."/>
            <person name="Bloem J."/>
            <person name="Labutti K."/>
            <person name="Salamov A."/>
            <person name="Andreopoulos B."/>
            <person name="Baker S."/>
            <person name="Barry K."/>
            <person name="Bills G."/>
            <person name="Bluhm B."/>
            <person name="Cannon C."/>
            <person name="Castanera R."/>
            <person name="Culley D."/>
            <person name="Daum C."/>
            <person name="Ezra D."/>
            <person name="Gonzalez J."/>
            <person name="Henrissat B."/>
            <person name="Kuo A."/>
            <person name="Liang C."/>
            <person name="Lipzen A."/>
            <person name="Lutzoni F."/>
            <person name="Magnuson J."/>
            <person name="Mondo S."/>
            <person name="Nolan M."/>
            <person name="Ohm R."/>
            <person name="Pangilinan J."/>
            <person name="Park H.-J."/>
            <person name="Ramirez L."/>
            <person name="Alfaro M."/>
            <person name="Sun H."/>
            <person name="Tritt A."/>
            <person name="Yoshinaga Y."/>
            <person name="Zwiers L.-H."/>
            <person name="Turgeon B."/>
            <person name="Goodwin S."/>
            <person name="Spatafora J."/>
            <person name="Crous P."/>
            <person name="Grigoriev I."/>
        </authorList>
    </citation>
    <scope>NUCLEOTIDE SEQUENCE</scope>
    <source>
        <strain evidence="2">CBS 107.79</strain>
    </source>
</reference>
<feature type="region of interest" description="Disordered" evidence="1">
    <location>
        <begin position="504"/>
        <end position="533"/>
    </location>
</feature>
<dbReference type="Proteomes" id="UP000800036">
    <property type="component" value="Unassembled WGS sequence"/>
</dbReference>
<feature type="compositionally biased region" description="Basic and acidic residues" evidence="1">
    <location>
        <begin position="586"/>
        <end position="603"/>
    </location>
</feature>
<keyword evidence="3" id="KW-1185">Reference proteome</keyword>
<feature type="compositionally biased region" description="Polar residues" evidence="1">
    <location>
        <begin position="164"/>
        <end position="177"/>
    </location>
</feature>
<feature type="compositionally biased region" description="Pro residues" evidence="1">
    <location>
        <begin position="1"/>
        <end position="10"/>
    </location>
</feature>
<proteinExistence type="predicted"/>
<accession>A0A6A5VGP0</accession>
<feature type="region of interest" description="Disordered" evidence="1">
    <location>
        <begin position="570"/>
        <end position="619"/>
    </location>
</feature>
<gene>
    <name evidence="2" type="ORF">BU23DRAFT_159073</name>
</gene>